<dbReference type="InterPro" id="IPR023459">
    <property type="entry name" value="Tscrpt_elong_fac_GreA/B_fam"/>
</dbReference>
<reference evidence="13 14" key="1">
    <citation type="submission" date="2018-05" db="EMBL/GenBank/DDBJ databases">
        <title>Genome comparison of Eubacterium sp.</title>
        <authorList>
            <person name="Feng Y."/>
            <person name="Sanchez-Andrea I."/>
            <person name="Stams A.J.M."/>
            <person name="De Vos W.M."/>
        </authorList>
    </citation>
    <scope>NUCLEOTIDE SEQUENCE [LARGE SCALE GENOMIC DNA]</scope>
    <source>
        <strain evidence="13 14">YI</strain>
    </source>
</reference>
<dbReference type="GO" id="GO:0006354">
    <property type="term" value="P:DNA-templated transcription elongation"/>
    <property type="evidence" value="ECO:0007669"/>
    <property type="project" value="TreeGrafter"/>
</dbReference>
<dbReference type="InterPro" id="IPR028624">
    <property type="entry name" value="Tscrpt_elong_fac_GreA/B"/>
</dbReference>
<protein>
    <recommendedName>
        <fullName evidence="2 9">Transcription elongation factor GreA</fullName>
    </recommendedName>
    <alternativeName>
        <fullName evidence="8 9">Transcript cleavage factor GreA</fullName>
    </alternativeName>
</protein>
<sequence length="161" mass="18042">MTDHLNEELVMTQEGLDNLKKRLEYLKTVKRYEVAARIKTAREYGDLSENAEYDEAKSEQGFVEGEISELEAKIKKVKVIDDNDIHTEDVGVGSIVKVKDLEFGDTEEYKIVGSAESDITQNKLSNESPVGRGLIGAKVGQVVTIPIPDGEVQYEILEIRR</sequence>
<evidence type="ECO:0000256" key="1">
    <source>
        <dbReference type="ARBA" id="ARBA00008213"/>
    </source>
</evidence>
<dbReference type="GO" id="GO:0070063">
    <property type="term" value="F:RNA polymerase binding"/>
    <property type="evidence" value="ECO:0007669"/>
    <property type="project" value="InterPro"/>
</dbReference>
<dbReference type="FunFam" id="3.10.50.30:FF:000001">
    <property type="entry name" value="Transcription elongation factor GreA"/>
    <property type="match status" value="1"/>
</dbReference>
<dbReference type="GO" id="GO:0003746">
    <property type="term" value="F:translation elongation factor activity"/>
    <property type="evidence" value="ECO:0007669"/>
    <property type="project" value="UniProtKB-KW"/>
</dbReference>
<dbReference type="PANTHER" id="PTHR30437:SF4">
    <property type="entry name" value="TRANSCRIPTION ELONGATION FACTOR GREA"/>
    <property type="match status" value="1"/>
</dbReference>
<dbReference type="InterPro" id="IPR001437">
    <property type="entry name" value="Tscrpt_elong_fac_GreA/B_C"/>
</dbReference>
<keyword evidence="3 9" id="KW-0805">Transcription regulation</keyword>
<organism evidence="13 14">
    <name type="scientific">Eubacterium maltosivorans</name>
    <dbReference type="NCBI Taxonomy" id="2041044"/>
    <lineage>
        <taxon>Bacteria</taxon>
        <taxon>Bacillati</taxon>
        <taxon>Bacillota</taxon>
        <taxon>Clostridia</taxon>
        <taxon>Eubacteriales</taxon>
        <taxon>Eubacteriaceae</taxon>
        <taxon>Eubacterium</taxon>
    </lineage>
</organism>
<evidence type="ECO:0000256" key="7">
    <source>
        <dbReference type="ARBA" id="ARBA00024916"/>
    </source>
</evidence>
<dbReference type="GO" id="GO:0032784">
    <property type="term" value="P:regulation of DNA-templated transcription elongation"/>
    <property type="evidence" value="ECO:0007669"/>
    <property type="project" value="UniProtKB-UniRule"/>
</dbReference>
<dbReference type="SUPFAM" id="SSF46557">
    <property type="entry name" value="GreA transcript cleavage protein, N-terminal domain"/>
    <property type="match status" value="1"/>
</dbReference>
<dbReference type="InterPro" id="IPR022691">
    <property type="entry name" value="Tscrpt_elong_fac_GreA/B_N"/>
</dbReference>
<evidence type="ECO:0000313" key="13">
    <source>
        <dbReference type="EMBL" id="QCT71615.1"/>
    </source>
</evidence>
<keyword evidence="5 9" id="KW-0238">DNA-binding</keyword>
<dbReference type="PIRSF" id="PIRSF006092">
    <property type="entry name" value="GreA_GreB"/>
    <property type="match status" value="1"/>
</dbReference>
<evidence type="ECO:0000256" key="2">
    <source>
        <dbReference type="ARBA" id="ARBA00013729"/>
    </source>
</evidence>
<evidence type="ECO:0000256" key="10">
    <source>
        <dbReference type="RuleBase" id="RU000556"/>
    </source>
</evidence>
<feature type="domain" description="Transcription elongation factor GreA/GreB N-terminal" evidence="12">
    <location>
        <begin position="10"/>
        <end position="79"/>
    </location>
</feature>
<keyword evidence="4" id="KW-0175">Coiled coil</keyword>
<dbReference type="Gene3D" id="3.10.50.30">
    <property type="entry name" value="Transcription elongation factor, GreA/GreB, C-terminal domain"/>
    <property type="match status" value="1"/>
</dbReference>
<dbReference type="Pfam" id="PF03449">
    <property type="entry name" value="GreA_GreB_N"/>
    <property type="match status" value="1"/>
</dbReference>
<dbReference type="Pfam" id="PF01272">
    <property type="entry name" value="GreA_GreB"/>
    <property type="match status" value="1"/>
</dbReference>
<dbReference type="InterPro" id="IPR036953">
    <property type="entry name" value="GreA/GreB_C_sf"/>
</dbReference>
<keyword evidence="13" id="KW-0251">Elongation factor</keyword>
<evidence type="ECO:0000313" key="14">
    <source>
        <dbReference type="Proteomes" id="UP000218387"/>
    </source>
</evidence>
<dbReference type="Gene3D" id="1.10.287.180">
    <property type="entry name" value="Transcription elongation factor, GreA/GreB, N-terminal domain"/>
    <property type="match status" value="1"/>
</dbReference>
<dbReference type="NCBIfam" id="TIGR01462">
    <property type="entry name" value="greA"/>
    <property type="match status" value="1"/>
</dbReference>
<evidence type="ECO:0000259" key="11">
    <source>
        <dbReference type="Pfam" id="PF01272"/>
    </source>
</evidence>
<evidence type="ECO:0000256" key="4">
    <source>
        <dbReference type="ARBA" id="ARBA00023054"/>
    </source>
</evidence>
<dbReference type="RefSeq" id="WP_058693517.1">
    <property type="nucleotide sequence ID" value="NZ_CABJDW020000001.1"/>
</dbReference>
<proteinExistence type="inferred from homology"/>
<gene>
    <name evidence="9" type="primary">greA</name>
    <name evidence="13" type="ORF">CPZ25_009860</name>
</gene>
<dbReference type="AlphaFoldDB" id="A0A4P9CA28"/>
<feature type="domain" description="Transcription elongation factor GreA/GreB C-terminal" evidence="11">
    <location>
        <begin position="88"/>
        <end position="160"/>
    </location>
</feature>
<dbReference type="PANTHER" id="PTHR30437">
    <property type="entry name" value="TRANSCRIPTION ELONGATION FACTOR GREA"/>
    <property type="match status" value="1"/>
</dbReference>
<dbReference type="GO" id="GO:0003677">
    <property type="term" value="F:DNA binding"/>
    <property type="evidence" value="ECO:0007669"/>
    <property type="project" value="UniProtKB-UniRule"/>
</dbReference>
<evidence type="ECO:0000256" key="6">
    <source>
        <dbReference type="ARBA" id="ARBA00023163"/>
    </source>
</evidence>
<dbReference type="InterPro" id="IPR006359">
    <property type="entry name" value="Tscrpt_elong_fac_GreA"/>
</dbReference>
<keyword evidence="6 9" id="KW-0804">Transcription</keyword>
<evidence type="ECO:0000256" key="9">
    <source>
        <dbReference type="HAMAP-Rule" id="MF_00105"/>
    </source>
</evidence>
<comment type="similarity">
    <text evidence="1 9 10">Belongs to the GreA/GreB family.</text>
</comment>
<accession>A0A4P9CA28</accession>
<dbReference type="HAMAP" id="MF_00105">
    <property type="entry name" value="GreA_GreB"/>
    <property type="match status" value="1"/>
</dbReference>
<evidence type="ECO:0000259" key="12">
    <source>
        <dbReference type="Pfam" id="PF03449"/>
    </source>
</evidence>
<dbReference type="InterPro" id="IPR036805">
    <property type="entry name" value="Tscrpt_elong_fac_GreA/B_N_sf"/>
</dbReference>
<evidence type="ECO:0000256" key="5">
    <source>
        <dbReference type="ARBA" id="ARBA00023125"/>
    </source>
</evidence>
<keyword evidence="14" id="KW-1185">Reference proteome</keyword>
<dbReference type="Proteomes" id="UP000218387">
    <property type="component" value="Chromosome"/>
</dbReference>
<comment type="function">
    <text evidence="7 9 10">Necessary for efficient RNA polymerase transcription elongation past template-encoded arresting sites. The arresting sites in DNA have the property of trapping a certain fraction of elongating RNA polymerases that pass through, resulting in locked ternary complexes. Cleavage of the nascent transcript by cleavage factors such as GreA or GreB allows the resumption of elongation from the new 3'terminus. GreA releases sequences of 2 to 3 nucleotides.</text>
</comment>
<dbReference type="SUPFAM" id="SSF54534">
    <property type="entry name" value="FKBP-like"/>
    <property type="match status" value="1"/>
</dbReference>
<name>A0A4P9CA28_EUBML</name>
<dbReference type="EMBL" id="CP029487">
    <property type="protein sequence ID" value="QCT71615.1"/>
    <property type="molecule type" value="Genomic_DNA"/>
</dbReference>
<dbReference type="NCBIfam" id="NF001263">
    <property type="entry name" value="PRK00226.1-4"/>
    <property type="match status" value="1"/>
</dbReference>
<dbReference type="FunFam" id="1.10.287.180:FF:000001">
    <property type="entry name" value="Transcription elongation factor GreA"/>
    <property type="match status" value="1"/>
</dbReference>
<dbReference type="KEGG" id="emt:CPZ25_009860"/>
<keyword evidence="13" id="KW-0648">Protein biosynthesis</keyword>
<evidence type="ECO:0000256" key="8">
    <source>
        <dbReference type="ARBA" id="ARBA00030776"/>
    </source>
</evidence>
<evidence type="ECO:0000256" key="3">
    <source>
        <dbReference type="ARBA" id="ARBA00023015"/>
    </source>
</evidence>